<dbReference type="InterPro" id="IPR018490">
    <property type="entry name" value="cNMP-bd_dom_sf"/>
</dbReference>
<evidence type="ECO:0000256" key="8">
    <source>
        <dbReference type="SAM" id="MobiDB-lite"/>
    </source>
</evidence>
<dbReference type="SUPFAM" id="SSF47391">
    <property type="entry name" value="Dimerization-anchoring domain of cAMP-dependent PK regulatory subunit"/>
    <property type="match status" value="1"/>
</dbReference>
<dbReference type="PRINTS" id="PR00103">
    <property type="entry name" value="CAMPKINASE"/>
</dbReference>
<dbReference type="FunFam" id="1.20.890.10:FF:000002">
    <property type="entry name" value="cAMP-dependent protein kinase type II-alpha regulatory subunit"/>
    <property type="match status" value="1"/>
</dbReference>
<sequence>MELQIPTGLTDMLQEFTVVVLRERPDDMVDFAANYFTQLKLLNKASGNTKGVSFHSDKKASDEEDDEEEPLEPPKNRYVRRQSVSAEPLAPSDEEDDEEEKIVYPKTDQQRVRLNEAVQNILLFKNLEREQLTRVLDAMFERKVTPDDHVIDQGDDGDNFYVVDSGTYDIFVKIDGVDKNVGSYNNKGSFGELALMYNTPRAATIVATSDGILWALDRVTFRKIVLRAASKKRKAYEALIEKVPMLSEINMSEKMNLADALASKTYDDGECIIKQDDEAEFMYFVEKGVVSIRIQQPGESTDVEVAKCAEGQYFGELALVTHKPRAASAYAVGEVRCAVLEIHAFERLLGPCMEIMKRNISNYEETLNNLGVEHTDLR</sequence>
<dbReference type="GO" id="GO:0005952">
    <property type="term" value="C:cAMP-dependent protein kinase complex"/>
    <property type="evidence" value="ECO:0007669"/>
    <property type="project" value="InterPro"/>
</dbReference>
<dbReference type="GO" id="GO:0004862">
    <property type="term" value="F:cAMP-dependent protein kinase inhibitor activity"/>
    <property type="evidence" value="ECO:0007669"/>
    <property type="project" value="TreeGrafter"/>
</dbReference>
<gene>
    <name evidence="10" type="ORF">PACLA_8A022960</name>
</gene>
<dbReference type="AlphaFoldDB" id="A0A7D9DAZ8"/>
<dbReference type="EMBL" id="CACRXK020000316">
    <property type="protein sequence ID" value="CAB3980716.1"/>
    <property type="molecule type" value="Genomic_DNA"/>
</dbReference>
<evidence type="ECO:0000256" key="1">
    <source>
        <dbReference type="ARBA" id="ARBA00005753"/>
    </source>
</evidence>
<dbReference type="SMART" id="SM00394">
    <property type="entry name" value="RIIa"/>
    <property type="match status" value="1"/>
</dbReference>
<keyword evidence="5" id="KW-0547">Nucleotide-binding</keyword>
<dbReference type="OrthoDB" id="417078at2759"/>
<evidence type="ECO:0000256" key="2">
    <source>
        <dbReference type="ARBA" id="ARBA00022553"/>
    </source>
</evidence>
<dbReference type="Pfam" id="PF02197">
    <property type="entry name" value="RIIa"/>
    <property type="match status" value="1"/>
</dbReference>
<dbReference type="PIRSF" id="PIRSF000548">
    <property type="entry name" value="PK_regulatory"/>
    <property type="match status" value="1"/>
</dbReference>
<feature type="domain" description="Cyclic nucleotide-binding" evidence="9">
    <location>
        <begin position="123"/>
        <end position="242"/>
    </location>
</feature>
<name>A0A7D9DAZ8_PARCT</name>
<dbReference type="GO" id="GO:0034236">
    <property type="term" value="F:protein kinase A catalytic subunit binding"/>
    <property type="evidence" value="ECO:0007669"/>
    <property type="project" value="TreeGrafter"/>
</dbReference>
<dbReference type="Proteomes" id="UP001152795">
    <property type="component" value="Unassembled WGS sequence"/>
</dbReference>
<dbReference type="Pfam" id="PF00027">
    <property type="entry name" value="cNMP_binding"/>
    <property type="match status" value="2"/>
</dbReference>
<feature type="region of interest" description="Disordered" evidence="8">
    <location>
        <begin position="47"/>
        <end position="104"/>
    </location>
</feature>
<accession>A0A7D9DAZ8</accession>
<evidence type="ECO:0000313" key="11">
    <source>
        <dbReference type="Proteomes" id="UP001152795"/>
    </source>
</evidence>
<dbReference type="PROSITE" id="PS50042">
    <property type="entry name" value="CNMP_BINDING_3"/>
    <property type="match status" value="2"/>
</dbReference>
<feature type="domain" description="Cyclic nucleotide-binding" evidence="9">
    <location>
        <begin position="245"/>
        <end position="366"/>
    </location>
</feature>
<evidence type="ECO:0000259" key="9">
    <source>
        <dbReference type="PROSITE" id="PS50042"/>
    </source>
</evidence>
<keyword evidence="6" id="KW-0114">cAMP</keyword>
<dbReference type="GO" id="GO:0030552">
    <property type="term" value="F:cAMP binding"/>
    <property type="evidence" value="ECO:0007669"/>
    <property type="project" value="UniProtKB-KW"/>
</dbReference>
<dbReference type="PROSITE" id="PS00888">
    <property type="entry name" value="CNMP_BINDING_1"/>
    <property type="match status" value="1"/>
</dbReference>
<dbReference type="InterPro" id="IPR018488">
    <property type="entry name" value="cNMP-bd_CS"/>
</dbReference>
<evidence type="ECO:0000256" key="6">
    <source>
        <dbReference type="ARBA" id="ARBA00023149"/>
    </source>
</evidence>
<dbReference type="InterPro" id="IPR050503">
    <property type="entry name" value="cAMP-dep_PK_reg_su-like"/>
</dbReference>
<evidence type="ECO:0000256" key="3">
    <source>
        <dbReference type="ARBA" id="ARBA00022566"/>
    </source>
</evidence>
<dbReference type="PANTHER" id="PTHR11635:SF152">
    <property type="entry name" value="CAMP-DEPENDENT PROTEIN KINASE TYPE I REGULATORY SUBUNIT-RELATED"/>
    <property type="match status" value="1"/>
</dbReference>
<evidence type="ECO:0000256" key="4">
    <source>
        <dbReference type="ARBA" id="ARBA00022737"/>
    </source>
</evidence>
<keyword evidence="2" id="KW-0597">Phosphoprotein</keyword>
<dbReference type="FunFam" id="2.60.120.10:FF:000108">
    <property type="entry name" value="cAMP-dependent protein kinase type II regulatory subunit"/>
    <property type="match status" value="1"/>
</dbReference>
<evidence type="ECO:0000256" key="7">
    <source>
        <dbReference type="ARBA" id="ARBA00067959"/>
    </source>
</evidence>
<dbReference type="InterPro" id="IPR003117">
    <property type="entry name" value="cAMP_dep_PK_reg_su_I/II_a/b"/>
</dbReference>
<dbReference type="InterPro" id="IPR014710">
    <property type="entry name" value="RmlC-like_jellyroll"/>
</dbReference>
<evidence type="ECO:0000256" key="5">
    <source>
        <dbReference type="ARBA" id="ARBA00022741"/>
    </source>
</evidence>
<dbReference type="SMART" id="SM00100">
    <property type="entry name" value="cNMP"/>
    <property type="match status" value="2"/>
</dbReference>
<evidence type="ECO:0000313" key="10">
    <source>
        <dbReference type="EMBL" id="CAB3980716.1"/>
    </source>
</evidence>
<dbReference type="CDD" id="cd00038">
    <property type="entry name" value="CAP_ED"/>
    <property type="match status" value="2"/>
</dbReference>
<protein>
    <recommendedName>
        <fullName evidence="7">cAMP-dependent protein kinase type II regulatory subunit</fullName>
    </recommendedName>
</protein>
<dbReference type="Gene3D" id="2.60.120.10">
    <property type="entry name" value="Jelly Rolls"/>
    <property type="match status" value="2"/>
</dbReference>
<feature type="compositionally biased region" description="Acidic residues" evidence="8">
    <location>
        <begin position="62"/>
        <end position="71"/>
    </location>
</feature>
<keyword evidence="4" id="KW-0677">Repeat</keyword>
<dbReference type="SUPFAM" id="SSF51206">
    <property type="entry name" value="cAMP-binding domain-like"/>
    <property type="match status" value="2"/>
</dbReference>
<organism evidence="10 11">
    <name type="scientific">Paramuricea clavata</name>
    <name type="common">Red gorgonian</name>
    <name type="synonym">Violescent sea-whip</name>
    <dbReference type="NCBI Taxonomy" id="317549"/>
    <lineage>
        <taxon>Eukaryota</taxon>
        <taxon>Metazoa</taxon>
        <taxon>Cnidaria</taxon>
        <taxon>Anthozoa</taxon>
        <taxon>Octocorallia</taxon>
        <taxon>Malacalcyonacea</taxon>
        <taxon>Plexauridae</taxon>
        <taxon>Paramuricea</taxon>
    </lineage>
</organism>
<dbReference type="Gene3D" id="1.20.890.10">
    <property type="entry name" value="cAMP-dependent protein kinase regulatory subunit, dimerization-anchoring domain"/>
    <property type="match status" value="1"/>
</dbReference>
<dbReference type="PANTHER" id="PTHR11635">
    <property type="entry name" value="CAMP-DEPENDENT PROTEIN KINASE REGULATORY CHAIN"/>
    <property type="match status" value="1"/>
</dbReference>
<dbReference type="InterPro" id="IPR000595">
    <property type="entry name" value="cNMP-bd_dom"/>
</dbReference>
<comment type="similarity">
    <text evidence="1">Belongs to the cAMP-dependent kinase regulatory chain family.</text>
</comment>
<dbReference type="PROSITE" id="PS00889">
    <property type="entry name" value="CNMP_BINDING_2"/>
    <property type="match status" value="2"/>
</dbReference>
<dbReference type="CDD" id="cd12099">
    <property type="entry name" value="DD_RII_PKA"/>
    <property type="match status" value="1"/>
</dbReference>
<reference evidence="10" key="1">
    <citation type="submission" date="2020-04" db="EMBL/GenBank/DDBJ databases">
        <authorList>
            <person name="Alioto T."/>
            <person name="Alioto T."/>
            <person name="Gomez Garrido J."/>
        </authorList>
    </citation>
    <scope>NUCLEOTIDE SEQUENCE</scope>
    <source>
        <strain evidence="10">A484AB</strain>
    </source>
</reference>
<dbReference type="GO" id="GO:0005829">
    <property type="term" value="C:cytosol"/>
    <property type="evidence" value="ECO:0007669"/>
    <property type="project" value="TreeGrafter"/>
</dbReference>
<dbReference type="FunFam" id="2.60.120.10:FF:000017">
    <property type="entry name" value="cAMP-dependent protein kinase type II regulatory subunit"/>
    <property type="match status" value="1"/>
</dbReference>
<proteinExistence type="inferred from homology"/>
<keyword evidence="11" id="KW-1185">Reference proteome</keyword>
<comment type="caution">
    <text evidence="10">The sequence shown here is derived from an EMBL/GenBank/DDBJ whole genome shotgun (WGS) entry which is preliminary data.</text>
</comment>
<dbReference type="InterPro" id="IPR012198">
    <property type="entry name" value="cAMP_dep_PK_reg_su"/>
</dbReference>
<keyword evidence="3" id="KW-0116">cAMP-binding</keyword>